<keyword evidence="3 5" id="KW-0500">Molybdenum</keyword>
<dbReference type="SUPFAM" id="SSF46785">
    <property type="entry name" value="Winged helix' DNA-binding domain"/>
    <property type="match status" value="1"/>
</dbReference>
<dbReference type="GO" id="GO:0030151">
    <property type="term" value="F:molybdenum ion binding"/>
    <property type="evidence" value="ECO:0007669"/>
    <property type="project" value="UniProtKB-UniRule"/>
</dbReference>
<dbReference type="SUPFAM" id="SSF50331">
    <property type="entry name" value="MOP-like"/>
    <property type="match status" value="2"/>
</dbReference>
<dbReference type="InterPro" id="IPR005116">
    <property type="entry name" value="Transp-assoc_OB_typ1"/>
</dbReference>
<keyword evidence="2 5" id="KW-0813">Transport</keyword>
<comment type="similarity">
    <text evidence="1 5">Belongs to the ModE family.</text>
</comment>
<protein>
    <submittedName>
        <fullName evidence="8">Molybdenum-dependent transcriptional regulator</fullName>
    </submittedName>
</protein>
<dbReference type="InterPro" id="IPR051815">
    <property type="entry name" value="Molybdate_resp_trans_reg"/>
</dbReference>
<dbReference type="InterPro" id="IPR003725">
    <property type="entry name" value="ModE-bd_N"/>
</dbReference>
<evidence type="ECO:0000256" key="1">
    <source>
        <dbReference type="ARBA" id="ARBA00008110"/>
    </source>
</evidence>
<keyword evidence="4" id="KW-0677">Repeat</keyword>
<evidence type="ECO:0000256" key="6">
    <source>
        <dbReference type="PIRSR" id="PIRSR005763-1"/>
    </source>
</evidence>
<reference evidence="8" key="2">
    <citation type="journal article" date="2020" name="Microorganisms">
        <title>Osmotic Adaptation and Compatible Solute Biosynthesis of Phototrophic Bacteria as Revealed from Genome Analyses.</title>
        <authorList>
            <person name="Imhoff J.F."/>
            <person name="Rahn T."/>
            <person name="Kunzel S."/>
            <person name="Keller A."/>
            <person name="Neulinger S.C."/>
        </authorList>
    </citation>
    <scope>NUCLEOTIDE SEQUENCE</scope>
    <source>
        <strain evidence="8">DSM 4395</strain>
    </source>
</reference>
<dbReference type="NCBIfam" id="TIGR00637">
    <property type="entry name" value="ModE_repress"/>
    <property type="match status" value="1"/>
</dbReference>
<proteinExistence type="inferred from homology"/>
<evidence type="ECO:0000259" key="7">
    <source>
        <dbReference type="PROSITE" id="PS51866"/>
    </source>
</evidence>
<name>A0AAJ0XG67_HALSE</name>
<evidence type="ECO:0000313" key="9">
    <source>
        <dbReference type="Proteomes" id="UP001296967"/>
    </source>
</evidence>
<dbReference type="EMBL" id="NHSF01000051">
    <property type="protein sequence ID" value="MBK5930407.1"/>
    <property type="molecule type" value="Genomic_DNA"/>
</dbReference>
<feature type="region of interest" description="Required for dimer formation and molybdate binding" evidence="6">
    <location>
        <begin position="140"/>
        <end position="148"/>
    </location>
</feature>
<keyword evidence="9" id="KW-1185">Reference proteome</keyword>
<dbReference type="PIRSF" id="PIRSF005763">
    <property type="entry name" value="Txn_reg_ModE"/>
    <property type="match status" value="1"/>
</dbReference>
<dbReference type="Gene3D" id="1.10.10.10">
    <property type="entry name" value="Winged helix-like DNA-binding domain superfamily/Winged helix DNA-binding domain"/>
    <property type="match status" value="1"/>
</dbReference>
<dbReference type="InterPro" id="IPR004606">
    <property type="entry name" value="Mop_domain"/>
</dbReference>
<sequence>MDKSSTSDQERSQATAVNVGGELWLSVGEVAFLGEARIGLLEQIGERGSITQAAKAAGISYKAAWDAVDAMNNLAPMPVVATATGGRGGGGARLTDEGHRLIAAYRTLSAEYRRFLDSVNATLGDREAGVAMLQRLALRTSARNQFIGQIASVTARPVDAEVEIAIQGGARLRAGVTNESVECLGLKPGRHVWALIKAVAVRIEPAPPSGISEPGLNRLCGQVQRITRSDGPAEVVIALEAGITVRGLIDVERLEPLGIGEHTSACALFEPASVIIGVSD</sequence>
<evidence type="ECO:0000256" key="5">
    <source>
        <dbReference type="PIRNR" id="PIRNR005763"/>
    </source>
</evidence>
<accession>A0AAJ0XG67</accession>
<gene>
    <name evidence="8" type="ORF">CCR82_07700</name>
</gene>
<dbReference type="Pfam" id="PF00126">
    <property type="entry name" value="HTH_1"/>
    <property type="match status" value="1"/>
</dbReference>
<evidence type="ECO:0000256" key="4">
    <source>
        <dbReference type="ARBA" id="ARBA00022737"/>
    </source>
</evidence>
<dbReference type="InterPro" id="IPR000847">
    <property type="entry name" value="LysR_HTH_N"/>
</dbReference>
<dbReference type="Pfam" id="PF03459">
    <property type="entry name" value="TOBE"/>
    <property type="match status" value="1"/>
</dbReference>
<dbReference type="GO" id="GO:0006355">
    <property type="term" value="P:regulation of DNA-templated transcription"/>
    <property type="evidence" value="ECO:0007669"/>
    <property type="project" value="InterPro"/>
</dbReference>
<dbReference type="PROSITE" id="PS51866">
    <property type="entry name" value="MOP"/>
    <property type="match status" value="1"/>
</dbReference>
<evidence type="ECO:0000256" key="2">
    <source>
        <dbReference type="ARBA" id="ARBA00022448"/>
    </source>
</evidence>
<dbReference type="PANTHER" id="PTHR30432:SF1">
    <property type="entry name" value="DNA-BINDING TRANSCRIPTIONAL DUAL REGULATOR MODE"/>
    <property type="match status" value="1"/>
</dbReference>
<organism evidence="8 9">
    <name type="scientific">Halochromatium salexigens</name>
    <name type="common">Chromatium salexigens</name>
    <dbReference type="NCBI Taxonomy" id="49447"/>
    <lineage>
        <taxon>Bacteria</taxon>
        <taxon>Pseudomonadati</taxon>
        <taxon>Pseudomonadota</taxon>
        <taxon>Gammaproteobacteria</taxon>
        <taxon>Chromatiales</taxon>
        <taxon>Chromatiaceae</taxon>
        <taxon>Halochromatium</taxon>
    </lineage>
</organism>
<dbReference type="InterPro" id="IPR036388">
    <property type="entry name" value="WH-like_DNA-bd_sf"/>
</dbReference>
<evidence type="ECO:0000313" key="8">
    <source>
        <dbReference type="EMBL" id="MBK5930407.1"/>
    </source>
</evidence>
<dbReference type="GO" id="GO:0015689">
    <property type="term" value="P:molybdate ion transport"/>
    <property type="evidence" value="ECO:0007669"/>
    <property type="project" value="UniProtKB-UniRule"/>
</dbReference>
<dbReference type="InterPro" id="IPR016462">
    <property type="entry name" value="ModE"/>
</dbReference>
<evidence type="ECO:0000256" key="3">
    <source>
        <dbReference type="ARBA" id="ARBA00022505"/>
    </source>
</evidence>
<feature type="domain" description="Mop" evidence="7">
    <location>
        <begin position="139"/>
        <end position="205"/>
    </location>
</feature>
<dbReference type="Proteomes" id="UP001296967">
    <property type="component" value="Unassembled WGS sequence"/>
</dbReference>
<dbReference type="RefSeq" id="WP_201244819.1">
    <property type="nucleotide sequence ID" value="NZ_NHSF01000051.1"/>
</dbReference>
<dbReference type="Gene3D" id="2.40.50.100">
    <property type="match status" value="2"/>
</dbReference>
<dbReference type="AlphaFoldDB" id="A0AAJ0XG67"/>
<dbReference type="InterPro" id="IPR036390">
    <property type="entry name" value="WH_DNA-bd_sf"/>
</dbReference>
<dbReference type="NCBIfam" id="TIGR00638">
    <property type="entry name" value="Mop"/>
    <property type="match status" value="1"/>
</dbReference>
<dbReference type="InterPro" id="IPR008995">
    <property type="entry name" value="Mo/tungstate-bd_C_term_dom"/>
</dbReference>
<dbReference type="PANTHER" id="PTHR30432">
    <property type="entry name" value="TRANSCRIPTIONAL REGULATOR MODE"/>
    <property type="match status" value="1"/>
</dbReference>
<reference evidence="8" key="1">
    <citation type="submission" date="2017-05" db="EMBL/GenBank/DDBJ databases">
        <authorList>
            <person name="Imhoff J.F."/>
            <person name="Rahn T."/>
            <person name="Kuenzel S."/>
            <person name="Neulinger S.C."/>
        </authorList>
    </citation>
    <scope>NUCLEOTIDE SEQUENCE</scope>
    <source>
        <strain evidence="8">DSM 4395</strain>
    </source>
</reference>
<comment type="caution">
    <text evidence="8">The sequence shown here is derived from an EMBL/GenBank/DDBJ whole genome shotgun (WGS) entry which is preliminary data.</text>
</comment>